<reference evidence="1 2" key="1">
    <citation type="submission" date="2020-07" db="EMBL/GenBank/DDBJ databases">
        <title>Sequencing the genomes of 1000 actinobacteria strains.</title>
        <authorList>
            <person name="Klenk H.-P."/>
        </authorList>
    </citation>
    <scope>NUCLEOTIDE SEQUENCE [LARGE SCALE GENOMIC DNA]</scope>
    <source>
        <strain evidence="1 2">DSM 45772</strain>
    </source>
</reference>
<dbReference type="EMBL" id="JACCBN010000001">
    <property type="protein sequence ID" value="NYD37179.1"/>
    <property type="molecule type" value="Genomic_DNA"/>
</dbReference>
<sequence>MDDHAPDRLRDSVSTVQDLVADVLADQEAIEDRLDACDAYVVIVADPSTGALDSYGPFDGPAAMLDADRRRRDLDAGDLGDVNVAVVRHHLPDPPAGRHAVVS</sequence>
<dbReference type="RefSeq" id="WP_343054222.1">
    <property type="nucleotide sequence ID" value="NZ_BAABHP010000014.1"/>
</dbReference>
<dbReference type="AlphaFoldDB" id="A0A7Y9J788"/>
<proteinExistence type="predicted"/>
<protein>
    <submittedName>
        <fullName evidence="1">Uncharacterized protein</fullName>
    </submittedName>
</protein>
<organism evidence="1 2">
    <name type="scientific">Actinomycetospora corticicola</name>
    <dbReference type="NCBI Taxonomy" id="663602"/>
    <lineage>
        <taxon>Bacteria</taxon>
        <taxon>Bacillati</taxon>
        <taxon>Actinomycetota</taxon>
        <taxon>Actinomycetes</taxon>
        <taxon>Pseudonocardiales</taxon>
        <taxon>Pseudonocardiaceae</taxon>
        <taxon>Actinomycetospora</taxon>
    </lineage>
</organism>
<gene>
    <name evidence="1" type="ORF">BJ983_003281</name>
</gene>
<evidence type="ECO:0000313" key="1">
    <source>
        <dbReference type="EMBL" id="NYD37179.1"/>
    </source>
</evidence>
<evidence type="ECO:0000313" key="2">
    <source>
        <dbReference type="Proteomes" id="UP000535890"/>
    </source>
</evidence>
<accession>A0A7Y9J788</accession>
<keyword evidence="2" id="KW-1185">Reference proteome</keyword>
<name>A0A7Y9J788_9PSEU</name>
<dbReference type="Proteomes" id="UP000535890">
    <property type="component" value="Unassembled WGS sequence"/>
</dbReference>
<comment type="caution">
    <text evidence="1">The sequence shown here is derived from an EMBL/GenBank/DDBJ whole genome shotgun (WGS) entry which is preliminary data.</text>
</comment>